<evidence type="ECO:0000313" key="20">
    <source>
        <dbReference type="Proteomes" id="UP000484885"/>
    </source>
</evidence>
<keyword evidence="7 16" id="KW-0812">Transmembrane</keyword>
<dbReference type="PANTHER" id="PTHR37838">
    <property type="entry name" value="NA(+)-TRANSLOCATING NADH-QUINONE REDUCTASE SUBUNIT C"/>
    <property type="match status" value="1"/>
</dbReference>
<dbReference type="EC" id="7.2.1.1" evidence="16 17"/>
<dbReference type="GO" id="GO:0006814">
    <property type="term" value="P:sodium ion transport"/>
    <property type="evidence" value="ECO:0007669"/>
    <property type="project" value="UniProtKB-UniRule"/>
</dbReference>
<keyword evidence="10 16" id="KW-0520">NAD</keyword>
<evidence type="ECO:0000256" key="15">
    <source>
        <dbReference type="ARBA" id="ARBA00023201"/>
    </source>
</evidence>
<name>A0A845UWV4_9GAMM</name>
<keyword evidence="1 16" id="KW-0813">Transport</keyword>
<dbReference type="AlphaFoldDB" id="A0A845UWV4"/>
<evidence type="ECO:0000259" key="18">
    <source>
        <dbReference type="SMART" id="SM00900"/>
    </source>
</evidence>
<dbReference type="GO" id="GO:0005886">
    <property type="term" value="C:plasma membrane"/>
    <property type="evidence" value="ECO:0007669"/>
    <property type="project" value="UniProtKB-SubCell"/>
</dbReference>
<protein>
    <recommendedName>
        <fullName evidence="16 17">Na(+)-translocating NADH-quinone reductase subunit C</fullName>
        <shortName evidence="16 17">Na(+)-NQR subunit C</shortName>
        <shortName evidence="16 17">Na(+)-translocating NQR subunit C</shortName>
        <ecNumber evidence="16 17">7.2.1.1</ecNumber>
    </recommendedName>
    <alternativeName>
        <fullName evidence="16 17">NQR complex subunit C</fullName>
    </alternativeName>
    <alternativeName>
        <fullName evidence="16 17">NQR-1 subunit C</fullName>
    </alternativeName>
</protein>
<comment type="subcellular location">
    <subcellularLocation>
        <location evidence="16">Cell membrane</location>
        <topology evidence="16">Single-pass membrane protein</topology>
    </subcellularLocation>
</comment>
<keyword evidence="13 16" id="KW-0830">Ubiquinone</keyword>
<evidence type="ECO:0000313" key="19">
    <source>
        <dbReference type="EMBL" id="NDY94722.1"/>
    </source>
</evidence>
<evidence type="ECO:0000256" key="9">
    <source>
        <dbReference type="ARBA" id="ARBA00022989"/>
    </source>
</evidence>
<dbReference type="Proteomes" id="UP000484885">
    <property type="component" value="Unassembled WGS sequence"/>
</dbReference>
<evidence type="ECO:0000256" key="4">
    <source>
        <dbReference type="ARBA" id="ARBA00022553"/>
    </source>
</evidence>
<keyword evidence="12 16" id="KW-0406">Ion transport</keyword>
<gene>
    <name evidence="16" type="primary">nqrC</name>
    <name evidence="19" type="ORF">G3I74_03135</name>
</gene>
<evidence type="ECO:0000256" key="8">
    <source>
        <dbReference type="ARBA" id="ARBA00022967"/>
    </source>
</evidence>
<comment type="caution">
    <text evidence="16">Lacks conserved residue(s) required for the propagation of feature annotation.</text>
</comment>
<dbReference type="InterPro" id="IPR007329">
    <property type="entry name" value="FMN-bd"/>
</dbReference>
<evidence type="ECO:0000256" key="10">
    <source>
        <dbReference type="ARBA" id="ARBA00023027"/>
    </source>
</evidence>
<comment type="subunit">
    <text evidence="16 17">Composed of six subunits; NqrA, NqrB, NqrC, NqrD, NqrE and NqrF.</text>
</comment>
<evidence type="ECO:0000256" key="1">
    <source>
        <dbReference type="ARBA" id="ARBA00022448"/>
    </source>
</evidence>
<keyword evidence="15 16" id="KW-0739">Sodium transport</keyword>
<keyword evidence="3" id="KW-0997">Cell inner membrane</keyword>
<evidence type="ECO:0000256" key="12">
    <source>
        <dbReference type="ARBA" id="ARBA00023065"/>
    </source>
</evidence>
<evidence type="ECO:0000256" key="6">
    <source>
        <dbReference type="ARBA" id="ARBA00022643"/>
    </source>
</evidence>
<evidence type="ECO:0000256" key="3">
    <source>
        <dbReference type="ARBA" id="ARBA00022519"/>
    </source>
</evidence>
<keyword evidence="20" id="KW-1185">Reference proteome</keyword>
<evidence type="ECO:0000256" key="2">
    <source>
        <dbReference type="ARBA" id="ARBA00022475"/>
    </source>
</evidence>
<dbReference type="HAMAP" id="MF_00427">
    <property type="entry name" value="NqrC"/>
    <property type="match status" value="1"/>
</dbReference>
<comment type="cofactor">
    <cofactor evidence="16 17">
        <name>FMN</name>
        <dbReference type="ChEBI" id="CHEBI:58210"/>
    </cofactor>
</comment>
<evidence type="ECO:0000256" key="13">
    <source>
        <dbReference type="ARBA" id="ARBA00023075"/>
    </source>
</evidence>
<keyword evidence="5 16" id="KW-0285">Flavoprotein</keyword>
<dbReference type="PIRSF" id="PIRSF009437">
    <property type="entry name" value="NQR-1_subunit_C"/>
    <property type="match status" value="1"/>
</dbReference>
<dbReference type="SMART" id="SM00900">
    <property type="entry name" value="FMN_bind"/>
    <property type="match status" value="1"/>
</dbReference>
<comment type="catalytic activity">
    <reaction evidence="16 17">
        <text>a ubiquinone + n Na(+)(in) + NADH + H(+) = a ubiquinol + n Na(+)(out) + NAD(+)</text>
        <dbReference type="Rhea" id="RHEA:47748"/>
        <dbReference type="Rhea" id="RHEA-COMP:9565"/>
        <dbReference type="Rhea" id="RHEA-COMP:9566"/>
        <dbReference type="ChEBI" id="CHEBI:15378"/>
        <dbReference type="ChEBI" id="CHEBI:16389"/>
        <dbReference type="ChEBI" id="CHEBI:17976"/>
        <dbReference type="ChEBI" id="CHEBI:29101"/>
        <dbReference type="ChEBI" id="CHEBI:57540"/>
        <dbReference type="ChEBI" id="CHEBI:57945"/>
        <dbReference type="EC" id="7.2.1.1"/>
    </reaction>
</comment>
<accession>A0A845UWV4</accession>
<keyword evidence="9 16" id="KW-1133">Transmembrane helix</keyword>
<keyword evidence="2 16" id="KW-1003">Cell membrane</keyword>
<keyword evidence="8 16" id="KW-1278">Translocase</keyword>
<comment type="similarity">
    <text evidence="16 17">Belongs to the NqrC family.</text>
</comment>
<reference evidence="19 20" key="1">
    <citation type="submission" date="2020-02" db="EMBL/GenBank/DDBJ databases">
        <authorList>
            <person name="Zhang X.-Y."/>
        </authorList>
    </citation>
    <scope>NUCLEOTIDE SEQUENCE [LARGE SCALE GENOMIC DNA]</scope>
    <source>
        <strain evidence="19 20">C33</strain>
    </source>
</reference>
<feature type="transmembrane region" description="Helical" evidence="16">
    <location>
        <begin position="23"/>
        <end position="45"/>
    </location>
</feature>
<evidence type="ECO:0000256" key="14">
    <source>
        <dbReference type="ARBA" id="ARBA00023136"/>
    </source>
</evidence>
<sequence length="272" mass="30142">MLPDADDDCRRWPVRDKNSAANVLRIATVVCLVCAVIVSTAAVTLRPFQAENRETFRQLNVLKAAGLYMEDMDVERAFQRVERRVVDFDSGEYVDPPGGFDPVRAVRDPAQSNALSGDPAGIGRRTHYGEVFLARSEDGTLESVILPVHAYGLWSTMYAFLALEADLKTVSGISFFEHGETPGLGGEIENPRWQQDWVGKQVRDPDGDVRFRVDRGATPEGVVDAEHRIDGLSGATITSRGVENMVHFWLGEQGYGPYLARLETRMQTGEVL</sequence>
<dbReference type="GO" id="GO:0016655">
    <property type="term" value="F:oxidoreductase activity, acting on NAD(P)H, quinone or similar compound as acceptor"/>
    <property type="evidence" value="ECO:0007669"/>
    <property type="project" value="UniProtKB-UniRule"/>
</dbReference>
<organism evidence="19 20">
    <name type="scientific">Wenzhouxiangella limi</name>
    <dbReference type="NCBI Taxonomy" id="2707351"/>
    <lineage>
        <taxon>Bacteria</taxon>
        <taxon>Pseudomonadati</taxon>
        <taxon>Pseudomonadota</taxon>
        <taxon>Gammaproteobacteria</taxon>
        <taxon>Chromatiales</taxon>
        <taxon>Wenzhouxiangellaceae</taxon>
        <taxon>Wenzhouxiangella</taxon>
    </lineage>
</organism>
<dbReference type="NCBIfam" id="NF003749">
    <property type="entry name" value="PRK05346.1-5"/>
    <property type="match status" value="1"/>
</dbReference>
<keyword evidence="4 16" id="KW-0597">Phosphoprotein</keyword>
<feature type="modified residue" description="FMN phosphoryl threonine" evidence="16">
    <location>
        <position position="236"/>
    </location>
</feature>
<feature type="domain" description="FMN-binding" evidence="18">
    <location>
        <begin position="152"/>
        <end position="253"/>
    </location>
</feature>
<dbReference type="PANTHER" id="PTHR37838:SF1">
    <property type="entry name" value="NA(+)-TRANSLOCATING NADH-QUINONE REDUCTASE SUBUNIT C"/>
    <property type="match status" value="1"/>
</dbReference>
<dbReference type="GO" id="GO:0010181">
    <property type="term" value="F:FMN binding"/>
    <property type="evidence" value="ECO:0007669"/>
    <property type="project" value="UniProtKB-UniRule"/>
</dbReference>
<keyword evidence="14 16" id="KW-0472">Membrane</keyword>
<evidence type="ECO:0000256" key="16">
    <source>
        <dbReference type="HAMAP-Rule" id="MF_00427"/>
    </source>
</evidence>
<evidence type="ECO:0000256" key="11">
    <source>
        <dbReference type="ARBA" id="ARBA00023053"/>
    </source>
</evidence>
<comment type="caution">
    <text evidence="19">The sequence shown here is derived from an EMBL/GenBank/DDBJ whole genome shotgun (WGS) entry which is preliminary data.</text>
</comment>
<keyword evidence="11 16" id="KW-0915">Sodium</keyword>
<dbReference type="NCBIfam" id="TIGR01938">
    <property type="entry name" value="nqrC"/>
    <property type="match status" value="1"/>
</dbReference>
<dbReference type="Pfam" id="PF04205">
    <property type="entry name" value="FMN_bind"/>
    <property type="match status" value="1"/>
</dbReference>
<keyword evidence="6 16" id="KW-0288">FMN</keyword>
<comment type="function">
    <text evidence="16">NQR complex catalyzes the reduction of ubiquinone-1 to ubiquinol by two successive reactions, coupled with the transport of Na(+) ions from the cytoplasm to the periplasm. NqrA to NqrE are probably involved in the second step, the conversion of ubisemiquinone to ubiquinol.</text>
</comment>
<evidence type="ECO:0000256" key="7">
    <source>
        <dbReference type="ARBA" id="ARBA00022692"/>
    </source>
</evidence>
<evidence type="ECO:0000256" key="17">
    <source>
        <dbReference type="PIRNR" id="PIRNR009437"/>
    </source>
</evidence>
<evidence type="ECO:0000256" key="5">
    <source>
        <dbReference type="ARBA" id="ARBA00022630"/>
    </source>
</evidence>
<dbReference type="InterPro" id="IPR010204">
    <property type="entry name" value="NqrC"/>
</dbReference>
<dbReference type="EMBL" id="JAAGSC010000031">
    <property type="protein sequence ID" value="NDY94722.1"/>
    <property type="molecule type" value="Genomic_DNA"/>
</dbReference>
<proteinExistence type="inferred from homology"/>